<keyword evidence="2" id="KW-0812">Transmembrane</keyword>
<evidence type="ECO:0000256" key="1">
    <source>
        <dbReference type="SAM" id="MobiDB-lite"/>
    </source>
</evidence>
<keyword evidence="2" id="KW-0472">Membrane</keyword>
<dbReference type="AlphaFoldDB" id="A0A7R9GRE4"/>
<reference evidence="3" key="1">
    <citation type="submission" date="2020-11" db="EMBL/GenBank/DDBJ databases">
        <authorList>
            <person name="Tran Van P."/>
        </authorList>
    </citation>
    <scope>NUCLEOTIDE SEQUENCE</scope>
</reference>
<protein>
    <recommendedName>
        <fullName evidence="4">Reverse transcriptase</fullName>
    </recommendedName>
</protein>
<gene>
    <name evidence="3" type="ORF">TCEB3V08_LOCUS1852</name>
</gene>
<organism evidence="3">
    <name type="scientific">Timema cristinae</name>
    <name type="common">Walking stick</name>
    <dbReference type="NCBI Taxonomy" id="61476"/>
    <lineage>
        <taxon>Eukaryota</taxon>
        <taxon>Metazoa</taxon>
        <taxon>Ecdysozoa</taxon>
        <taxon>Arthropoda</taxon>
        <taxon>Hexapoda</taxon>
        <taxon>Insecta</taxon>
        <taxon>Pterygota</taxon>
        <taxon>Neoptera</taxon>
        <taxon>Polyneoptera</taxon>
        <taxon>Phasmatodea</taxon>
        <taxon>Timematodea</taxon>
        <taxon>Timematoidea</taxon>
        <taxon>Timematidae</taxon>
        <taxon>Timema</taxon>
    </lineage>
</organism>
<feature type="region of interest" description="Disordered" evidence="1">
    <location>
        <begin position="296"/>
        <end position="315"/>
    </location>
</feature>
<feature type="transmembrane region" description="Helical" evidence="2">
    <location>
        <begin position="675"/>
        <end position="694"/>
    </location>
</feature>
<sequence>MASWSRKVHAVREMIQEYQNSVWEDKIESLCVQDRSLWCMTRNLIRVNSDQEKADALARHLEAQFVPTDDPSDPVYNAHVVQVISEVSYRPLDEHEPIDASEMSCALAALGLNKAPRLDGINNVSSLVGLVLFSLYVNDIPKSPDIKLALYVNDTALVTESWQGQRVERLGILGSLFGKRSSLSTRNGLTLYKQLLRPILKYACPTWGHLADTCMRRMQAFQSRCLRIFVDAPWYVWNVTVHRDLDMPTIKDHFQNLVRSFYDRLPGAINPLIQELENYVMTLDGTIMPKPCSDKGEVSNSGLGGSHPTTHKVVSPHKLREIRHSVCFRIRNHTGKGGVVTSVLVVTFRAREVVARLLAFLFGIRSSSPSLPSEIYDVTNKNYTSSSNGMKEKSQGSSPALETVGAFQRRNVGALSWYLELVLESSNPEATARACQVSLIQCLLIPLNWKTIKEKPPPVHPTEIRTSIFSSSAVELNTTSALANYATGKPHDLSRVVSYPRIVPPSQSRLMPVTIFTDIFEIKFRCMIEAVQNKTSRQIHARQYTDGKGKKPANTGVVEKALEIYIFWHVYGAIIRAFDYTCVNSSSDWTVLKQAPLLRVMHRMNPQQRVALIKTADKKLIDSICDCAYITLKGRVPLKNMQKIKLSAHKHVLRKLVKRGESWKKKRRLLVLKDGAFLPLLLAPLISSVLGSLFNK</sequence>
<dbReference type="EMBL" id="OC316822">
    <property type="protein sequence ID" value="CAD7393900.1"/>
    <property type="molecule type" value="Genomic_DNA"/>
</dbReference>
<evidence type="ECO:0000313" key="3">
    <source>
        <dbReference type="EMBL" id="CAD7393900.1"/>
    </source>
</evidence>
<keyword evidence="2" id="KW-1133">Transmembrane helix</keyword>
<name>A0A7R9GRE4_TIMCR</name>
<evidence type="ECO:0008006" key="4">
    <source>
        <dbReference type="Google" id="ProtNLM"/>
    </source>
</evidence>
<evidence type="ECO:0000256" key="2">
    <source>
        <dbReference type="SAM" id="Phobius"/>
    </source>
</evidence>
<proteinExistence type="predicted"/>
<accession>A0A7R9GRE4</accession>